<dbReference type="EMBL" id="CP033622">
    <property type="protein sequence ID" value="QIZ52903.1"/>
    <property type="molecule type" value="Genomic_DNA"/>
</dbReference>
<evidence type="ECO:0000313" key="2">
    <source>
        <dbReference type="Proteomes" id="UP000500801"/>
    </source>
</evidence>
<protein>
    <submittedName>
        <fullName evidence="1">Uncharacterized protein</fullName>
    </submittedName>
</protein>
<reference evidence="1 2" key="1">
    <citation type="submission" date="2018-11" db="EMBL/GenBank/DDBJ databases">
        <title>Complete genome sequence of Dickeya zeae strain CE1 infecting Canna edulis Ker-Gawl. in China.</title>
        <authorList>
            <person name="Zhang J."/>
            <person name="Lin B."/>
            <person name="Shen H."/>
            <person name="Jiang S."/>
            <person name="Pu X."/>
            <person name="Sun D."/>
        </authorList>
    </citation>
    <scope>NUCLEOTIDE SEQUENCE [LARGE SCALE GENOMIC DNA]</scope>
    <source>
        <strain evidence="1 2">CE1</strain>
    </source>
</reference>
<organism evidence="1 2">
    <name type="scientific">Dickeya zeae</name>
    <dbReference type="NCBI Taxonomy" id="204042"/>
    <lineage>
        <taxon>Bacteria</taxon>
        <taxon>Pseudomonadati</taxon>
        <taxon>Pseudomonadota</taxon>
        <taxon>Gammaproteobacteria</taxon>
        <taxon>Enterobacterales</taxon>
        <taxon>Pectobacteriaceae</taxon>
        <taxon>Dickeya</taxon>
    </lineage>
</organism>
<evidence type="ECO:0000313" key="1">
    <source>
        <dbReference type="EMBL" id="QIZ52903.1"/>
    </source>
</evidence>
<proteinExistence type="predicted"/>
<gene>
    <name evidence="1" type="ORF">DWG24_20240</name>
</gene>
<accession>A0AAE6Z3D4</accession>
<dbReference type="RefSeq" id="WP_168363810.1">
    <property type="nucleotide sequence ID" value="NZ_CP033622.1"/>
</dbReference>
<dbReference type="AlphaFoldDB" id="A0AAE6Z3D4"/>
<name>A0AAE6Z3D4_9GAMM</name>
<sequence length="234" mass="26449">MKNQFCDVDELGFPKFNGFDVIRWQLPDNPRLITGKYYLWAYKTAYVTYNRERIIQYAHEENIPAFLLAGIALAEVGGTPERFKAYGVLQIRQMINDNFNGNNTSSNATSVGSLAIQLRAAAETIGINPATLTSRQQLQLSNCLLSDNFNIRIVAKHIKTLILHDYPDIANTGSLTDEQVILAGSRYNRGIERKKEDFINSLSSPIGSPQREYSSYGRKIVDRKESINKILRGR</sequence>
<dbReference type="Proteomes" id="UP000500801">
    <property type="component" value="Chromosome"/>
</dbReference>